<keyword evidence="4 8" id="KW-0812">Transmembrane</keyword>
<evidence type="ECO:0000256" key="1">
    <source>
        <dbReference type="ARBA" id="ARBA00004571"/>
    </source>
</evidence>
<evidence type="ECO:0000256" key="7">
    <source>
        <dbReference type="ARBA" id="ARBA00023237"/>
    </source>
</evidence>
<organism evidence="13">
    <name type="scientific">Dyadobacter sp. 676</name>
    <dbReference type="NCBI Taxonomy" id="3088362"/>
    <lineage>
        <taxon>Bacteria</taxon>
        <taxon>Pseudomonadati</taxon>
        <taxon>Bacteroidota</taxon>
        <taxon>Cytophagia</taxon>
        <taxon>Cytophagales</taxon>
        <taxon>Spirosomataceae</taxon>
        <taxon>Dyadobacter</taxon>
    </lineage>
</organism>
<evidence type="ECO:0000259" key="11">
    <source>
        <dbReference type="Pfam" id="PF00593"/>
    </source>
</evidence>
<dbReference type="Pfam" id="PF07715">
    <property type="entry name" value="Plug"/>
    <property type="match status" value="1"/>
</dbReference>
<dbReference type="GO" id="GO:0044718">
    <property type="term" value="P:siderophore transmembrane transport"/>
    <property type="evidence" value="ECO:0007669"/>
    <property type="project" value="TreeGrafter"/>
</dbReference>
<dbReference type="InterPro" id="IPR036942">
    <property type="entry name" value="Beta-barrel_TonB_sf"/>
</dbReference>
<dbReference type="PANTHER" id="PTHR30069">
    <property type="entry name" value="TONB-DEPENDENT OUTER MEMBRANE RECEPTOR"/>
    <property type="match status" value="1"/>
</dbReference>
<dbReference type="GO" id="GO:0009279">
    <property type="term" value="C:cell outer membrane"/>
    <property type="evidence" value="ECO:0007669"/>
    <property type="project" value="UniProtKB-SubCell"/>
</dbReference>
<keyword evidence="2 8" id="KW-0813">Transport</keyword>
<comment type="similarity">
    <text evidence="8 9">Belongs to the TonB-dependent receptor family.</text>
</comment>
<dbReference type="InterPro" id="IPR037066">
    <property type="entry name" value="Plug_dom_sf"/>
</dbReference>
<evidence type="ECO:0000256" key="5">
    <source>
        <dbReference type="ARBA" id="ARBA00023077"/>
    </source>
</evidence>
<proteinExistence type="inferred from homology"/>
<evidence type="ECO:0000256" key="8">
    <source>
        <dbReference type="PROSITE-ProRule" id="PRU01360"/>
    </source>
</evidence>
<keyword evidence="6 8" id="KW-0472">Membrane</keyword>
<keyword evidence="3 8" id="KW-1134">Transmembrane beta strand</keyword>
<dbReference type="RefSeq" id="WP_353718957.1">
    <property type="nucleotide sequence ID" value="NZ_CP159289.1"/>
</dbReference>
<dbReference type="Gene3D" id="2.60.40.1120">
    <property type="entry name" value="Carboxypeptidase-like, regulatory domain"/>
    <property type="match status" value="1"/>
</dbReference>
<name>A0AAU8FGI3_9BACT</name>
<accession>A0AAU8FGI3</accession>
<dbReference type="CDD" id="cd01347">
    <property type="entry name" value="ligand_gated_channel"/>
    <property type="match status" value="1"/>
</dbReference>
<feature type="chain" id="PRO_5043728432" evidence="10">
    <location>
        <begin position="24"/>
        <end position="782"/>
    </location>
</feature>
<dbReference type="SUPFAM" id="SSF49464">
    <property type="entry name" value="Carboxypeptidase regulatory domain-like"/>
    <property type="match status" value="1"/>
</dbReference>
<protein>
    <submittedName>
        <fullName evidence="13">TonB-dependent receptor</fullName>
    </submittedName>
</protein>
<dbReference type="PANTHER" id="PTHR30069:SF42">
    <property type="entry name" value="FERRIC AEROBACTIN RECEPTOR"/>
    <property type="match status" value="1"/>
</dbReference>
<dbReference type="Pfam" id="PF13715">
    <property type="entry name" value="CarbopepD_reg_2"/>
    <property type="match status" value="1"/>
</dbReference>
<keyword evidence="13" id="KW-0675">Receptor</keyword>
<evidence type="ECO:0000256" key="10">
    <source>
        <dbReference type="SAM" id="SignalP"/>
    </source>
</evidence>
<reference evidence="13" key="1">
    <citation type="submission" date="2024-06" db="EMBL/GenBank/DDBJ databases">
        <title>Sequencing and assembly of the genome of Dyadobacter sp. strain 676, a symbiont of Cyamopsis tetragonoloba.</title>
        <authorList>
            <person name="Guro P."/>
            <person name="Sazanova A."/>
            <person name="Kuznetsova I."/>
            <person name="Belimov A."/>
            <person name="Safronova V."/>
        </authorList>
    </citation>
    <scope>NUCLEOTIDE SEQUENCE</scope>
    <source>
        <strain evidence="13">676</strain>
    </source>
</reference>
<evidence type="ECO:0000259" key="12">
    <source>
        <dbReference type="Pfam" id="PF07715"/>
    </source>
</evidence>
<dbReference type="InterPro" id="IPR008969">
    <property type="entry name" value="CarboxyPept-like_regulatory"/>
</dbReference>
<feature type="domain" description="TonB-dependent receptor-like beta-barrel" evidence="11">
    <location>
        <begin position="320"/>
        <end position="747"/>
    </location>
</feature>
<dbReference type="Pfam" id="PF00593">
    <property type="entry name" value="TonB_dep_Rec_b-barrel"/>
    <property type="match status" value="1"/>
</dbReference>
<sequence length="782" mass="85651">MLPRIILVFTLSLCALSGQNLFAQTEKGTVKGTVKNSFNQPVPSAHVLIKGSGKGVHTDENGAFAIADIAPGAATLRISSLGFASQEQKIRIDAGATTVVEVKLEENTSQLDEVIVSASRRVESLAETPSSVTVISPKEIDALSTISPNIANIVGYAVPGLGSSTNQTGNYGQTLRGRNLLVLIDGIPQSTPLRAGGRDIRSIDPSVIERVEVIKGATAIYGNGADGGLINYITKVPRGARKIGGYSQAGLTGNTKGDSTIGYRFSQQLFGKLNKFDYVVSGMYEKTGVYRDAEGQVISPEYGLGETKIYNAFTKMGYDFTESQRLELMYNYYSSNQHSAFVLKNGVFGKSPAIGVLGKRVGIDEGTRHNHNLNLQYTNKEIVGRTSLTANVYLQDFWTVYSNSASFYGSGQSEIVSNKKGLRVNLNTPLQFSSKISGDITYGFDLLNDQTAQSLVDGRVWVPNIDMRNLAPYAQISTQWFNHLNVKAGARAENIRIQIDDYNTLATGPDGAGSIAVKGGILDYNALVFNAGARYSKFRYFNPFVSYSQSFSIFDLGRVLRAARESTISKLETKPIIVDNYEGGFSSQLGKLSFTAAYYYSTSKLGSNLLEVDGVYIAERMPERVWGYEIQMDYRVYGGLTVGGNYAYVEGKGDKDQDGNFSGPKDTYLNSNRITPPKITAYAKFNHKGLNVDLNWMYVGSRDRFKPNEKGVYALGEAPIESFNLWNLAAAYKVTRQFRLSLGIENLLNTAYYPTIAQFYGNDANYTRGNGRRFNLVLGYAF</sequence>
<evidence type="ECO:0000313" key="13">
    <source>
        <dbReference type="EMBL" id="XCH23633.1"/>
    </source>
</evidence>
<gene>
    <name evidence="13" type="ORF">ABV298_25520</name>
</gene>
<dbReference type="EMBL" id="CP159289">
    <property type="protein sequence ID" value="XCH23633.1"/>
    <property type="molecule type" value="Genomic_DNA"/>
</dbReference>
<dbReference type="InterPro" id="IPR012910">
    <property type="entry name" value="Plug_dom"/>
</dbReference>
<comment type="subcellular location">
    <subcellularLocation>
        <location evidence="1 8">Cell outer membrane</location>
        <topology evidence="1 8">Multi-pass membrane protein</topology>
    </subcellularLocation>
</comment>
<dbReference type="PROSITE" id="PS52016">
    <property type="entry name" value="TONB_DEPENDENT_REC_3"/>
    <property type="match status" value="1"/>
</dbReference>
<keyword evidence="5 9" id="KW-0798">TonB box</keyword>
<keyword evidence="10" id="KW-0732">Signal</keyword>
<dbReference type="Gene3D" id="2.170.130.10">
    <property type="entry name" value="TonB-dependent receptor, plug domain"/>
    <property type="match status" value="1"/>
</dbReference>
<feature type="domain" description="TonB-dependent receptor plug" evidence="12">
    <location>
        <begin position="125"/>
        <end position="228"/>
    </location>
</feature>
<dbReference type="InterPro" id="IPR039426">
    <property type="entry name" value="TonB-dep_rcpt-like"/>
</dbReference>
<evidence type="ECO:0000256" key="4">
    <source>
        <dbReference type="ARBA" id="ARBA00022692"/>
    </source>
</evidence>
<evidence type="ECO:0000256" key="2">
    <source>
        <dbReference type="ARBA" id="ARBA00022448"/>
    </source>
</evidence>
<dbReference type="Gene3D" id="2.40.170.20">
    <property type="entry name" value="TonB-dependent receptor, beta-barrel domain"/>
    <property type="match status" value="1"/>
</dbReference>
<dbReference type="GO" id="GO:0015344">
    <property type="term" value="F:siderophore uptake transmembrane transporter activity"/>
    <property type="evidence" value="ECO:0007669"/>
    <property type="project" value="TreeGrafter"/>
</dbReference>
<evidence type="ECO:0000256" key="3">
    <source>
        <dbReference type="ARBA" id="ARBA00022452"/>
    </source>
</evidence>
<feature type="signal peptide" evidence="10">
    <location>
        <begin position="1"/>
        <end position="23"/>
    </location>
</feature>
<evidence type="ECO:0000256" key="6">
    <source>
        <dbReference type="ARBA" id="ARBA00023136"/>
    </source>
</evidence>
<dbReference type="InterPro" id="IPR000531">
    <property type="entry name" value="Beta-barrel_TonB"/>
</dbReference>
<evidence type="ECO:0000256" key="9">
    <source>
        <dbReference type="RuleBase" id="RU003357"/>
    </source>
</evidence>
<dbReference type="SUPFAM" id="SSF56935">
    <property type="entry name" value="Porins"/>
    <property type="match status" value="1"/>
</dbReference>
<keyword evidence="7 8" id="KW-0998">Cell outer membrane</keyword>
<dbReference type="AlphaFoldDB" id="A0AAU8FGI3"/>